<evidence type="ECO:0000313" key="13">
    <source>
        <dbReference type="EMBL" id="PIZ98588.1"/>
    </source>
</evidence>
<comment type="caution">
    <text evidence="13">The sequence shown here is derived from an EMBL/GenBank/DDBJ whole genome shotgun (WGS) entry which is preliminary data.</text>
</comment>
<dbReference type="Gene3D" id="1.20.120.1760">
    <property type="match status" value="1"/>
</dbReference>
<dbReference type="InterPro" id="IPR048254">
    <property type="entry name" value="CDP_ALCOHOL_P_TRANSF_CS"/>
</dbReference>
<evidence type="ECO:0000256" key="9">
    <source>
        <dbReference type="ARBA" id="ARBA00023209"/>
    </source>
</evidence>
<reference evidence="14" key="1">
    <citation type="submission" date="2017-09" db="EMBL/GenBank/DDBJ databases">
        <title>Depth-based differentiation of microbial function through sediment-hosted aquifers and enrichment of novel symbionts in the deep terrestrial subsurface.</title>
        <authorList>
            <person name="Probst A.J."/>
            <person name="Ladd B."/>
            <person name="Jarett J.K."/>
            <person name="Geller-Mcgrath D.E."/>
            <person name="Sieber C.M.K."/>
            <person name="Emerson J.B."/>
            <person name="Anantharaman K."/>
            <person name="Thomas B.C."/>
            <person name="Malmstrom R."/>
            <person name="Stieglmeier M."/>
            <person name="Klingl A."/>
            <person name="Woyke T."/>
            <person name="Ryan C.M."/>
            <person name="Banfield J.F."/>
        </authorList>
    </citation>
    <scope>NUCLEOTIDE SEQUENCE [LARGE SCALE GENOMIC DNA]</scope>
</reference>
<dbReference type="PANTHER" id="PTHR14269:SF11">
    <property type="entry name" value="CDP-DIACYLGLYCEROL--GLYCEROL-3-PHOSPHATE 3-PHOSPHATIDYLTRANSFERASE"/>
    <property type="match status" value="1"/>
</dbReference>
<evidence type="ECO:0000256" key="11">
    <source>
        <dbReference type="RuleBase" id="RU003750"/>
    </source>
</evidence>
<evidence type="ECO:0000256" key="1">
    <source>
        <dbReference type="ARBA" id="ARBA00004141"/>
    </source>
</evidence>
<evidence type="ECO:0000256" key="6">
    <source>
        <dbReference type="ARBA" id="ARBA00022989"/>
    </source>
</evidence>
<dbReference type="EMBL" id="PFPO01000076">
    <property type="protein sequence ID" value="PIZ98588.1"/>
    <property type="molecule type" value="Genomic_DNA"/>
</dbReference>
<gene>
    <name evidence="13" type="ORF">COX77_04095</name>
</gene>
<protein>
    <recommendedName>
        <fullName evidence="15">CDP-alcohol phosphatidyltransferase family protein</fullName>
    </recommendedName>
</protein>
<dbReference type="Pfam" id="PF01066">
    <property type="entry name" value="CDP-OH_P_transf"/>
    <property type="match status" value="1"/>
</dbReference>
<feature type="transmembrane region" description="Helical" evidence="12">
    <location>
        <begin position="209"/>
        <end position="231"/>
    </location>
</feature>
<sequence length="237" mass="26771">MHLFRWLIASIDQISEIKDRYLQSAIRVWAHNLKLRYRAKKMFWYEQYIGFVIEPLIIKDIVNPPNLITLIRIILTGVVMLLLFNQSYGLAVIIFIIASFLDLIDGPMARALGMITNTGKMLDPLADKILLASVLIPLGYHNLPSWLFWSIVSLESFLIIIATIKIIIRHLPYTMATQANILGKIKIILELVGAGLLIIIDLAPTTFRVMAIGLLTLALPFALGSTLGYLFSIKKIR</sequence>
<proteinExistence type="inferred from homology"/>
<keyword evidence="9" id="KW-0594">Phospholipid biosynthesis</keyword>
<accession>A0A2M7VDQ8</accession>
<evidence type="ECO:0008006" key="15">
    <source>
        <dbReference type="Google" id="ProtNLM"/>
    </source>
</evidence>
<evidence type="ECO:0000256" key="7">
    <source>
        <dbReference type="ARBA" id="ARBA00023098"/>
    </source>
</evidence>
<keyword evidence="6 12" id="KW-1133">Transmembrane helix</keyword>
<dbReference type="PANTHER" id="PTHR14269">
    <property type="entry name" value="CDP-DIACYLGLYCEROL--GLYCEROL-3-PHOSPHATE 3-PHOSPHATIDYLTRANSFERASE-RELATED"/>
    <property type="match status" value="1"/>
</dbReference>
<keyword evidence="3" id="KW-0444">Lipid biosynthesis</keyword>
<evidence type="ECO:0000256" key="2">
    <source>
        <dbReference type="ARBA" id="ARBA00010441"/>
    </source>
</evidence>
<evidence type="ECO:0000313" key="14">
    <source>
        <dbReference type="Proteomes" id="UP000230405"/>
    </source>
</evidence>
<evidence type="ECO:0000256" key="12">
    <source>
        <dbReference type="SAM" id="Phobius"/>
    </source>
</evidence>
<evidence type="ECO:0000256" key="10">
    <source>
        <dbReference type="ARBA" id="ARBA00023264"/>
    </source>
</evidence>
<evidence type="ECO:0000256" key="8">
    <source>
        <dbReference type="ARBA" id="ARBA00023136"/>
    </source>
</evidence>
<evidence type="ECO:0000256" key="5">
    <source>
        <dbReference type="ARBA" id="ARBA00022692"/>
    </source>
</evidence>
<dbReference type="InterPro" id="IPR050324">
    <property type="entry name" value="CDP-alcohol_PTase-I"/>
</dbReference>
<evidence type="ECO:0000256" key="4">
    <source>
        <dbReference type="ARBA" id="ARBA00022679"/>
    </source>
</evidence>
<dbReference type="InterPro" id="IPR043130">
    <property type="entry name" value="CDP-OH_PTrfase_TM_dom"/>
</dbReference>
<dbReference type="GO" id="GO:0016020">
    <property type="term" value="C:membrane"/>
    <property type="evidence" value="ECO:0007669"/>
    <property type="project" value="UniProtKB-SubCell"/>
</dbReference>
<comment type="subcellular location">
    <subcellularLocation>
        <location evidence="1">Membrane</location>
        <topology evidence="1">Multi-pass membrane protein</topology>
    </subcellularLocation>
</comment>
<keyword evidence="10" id="KW-1208">Phospholipid metabolism</keyword>
<dbReference type="Proteomes" id="UP000230405">
    <property type="component" value="Unassembled WGS sequence"/>
</dbReference>
<feature type="transmembrane region" description="Helical" evidence="12">
    <location>
        <begin position="187"/>
        <end position="203"/>
    </location>
</feature>
<comment type="similarity">
    <text evidence="2 11">Belongs to the CDP-alcohol phosphatidyltransferase class-I family.</text>
</comment>
<feature type="transmembrane region" description="Helical" evidence="12">
    <location>
        <begin position="146"/>
        <end position="167"/>
    </location>
</feature>
<keyword evidence="5 12" id="KW-0812">Transmembrane</keyword>
<dbReference type="GO" id="GO:0046474">
    <property type="term" value="P:glycerophospholipid biosynthetic process"/>
    <property type="evidence" value="ECO:0007669"/>
    <property type="project" value="TreeGrafter"/>
</dbReference>
<keyword evidence="7" id="KW-0443">Lipid metabolism</keyword>
<organism evidence="13 14">
    <name type="scientific">Candidatus Komeilibacteria bacterium CG_4_10_14_0_2_um_filter_37_10</name>
    <dbReference type="NCBI Taxonomy" id="1974470"/>
    <lineage>
        <taxon>Bacteria</taxon>
        <taxon>Candidatus Komeiliibacteriota</taxon>
    </lineage>
</organism>
<dbReference type="PROSITE" id="PS00379">
    <property type="entry name" value="CDP_ALCOHOL_P_TRANSF"/>
    <property type="match status" value="1"/>
</dbReference>
<name>A0A2M7VDQ8_9BACT</name>
<dbReference type="InterPro" id="IPR000462">
    <property type="entry name" value="CDP-OH_P_trans"/>
</dbReference>
<keyword evidence="4 11" id="KW-0808">Transferase</keyword>
<keyword evidence="8 12" id="KW-0472">Membrane</keyword>
<dbReference type="GO" id="GO:0016780">
    <property type="term" value="F:phosphotransferase activity, for other substituted phosphate groups"/>
    <property type="evidence" value="ECO:0007669"/>
    <property type="project" value="InterPro"/>
</dbReference>
<dbReference type="AlphaFoldDB" id="A0A2M7VDQ8"/>
<evidence type="ECO:0000256" key="3">
    <source>
        <dbReference type="ARBA" id="ARBA00022516"/>
    </source>
</evidence>